<organism evidence="2 3">
    <name type="scientific">Halorubrum persicum</name>
    <dbReference type="NCBI Taxonomy" id="1383844"/>
    <lineage>
        <taxon>Archaea</taxon>
        <taxon>Methanobacteriati</taxon>
        <taxon>Methanobacteriota</taxon>
        <taxon>Stenosarchaea group</taxon>
        <taxon>Halobacteria</taxon>
        <taxon>Halobacteriales</taxon>
        <taxon>Haloferacaceae</taxon>
        <taxon>Halorubrum</taxon>
    </lineage>
</organism>
<reference evidence="2 3" key="1">
    <citation type="journal article" date="2014" name="Front. Microbiol.">
        <title>Population and genomic analysis of the genus Halorubrum.</title>
        <authorList>
            <person name="Fullmer M.S."/>
            <person name="Soucy S.M."/>
            <person name="Swithers K.S."/>
            <person name="Makkay A.M."/>
            <person name="Wheeler R."/>
            <person name="Ventosa A."/>
            <person name="Gogarten J.P."/>
            <person name="Papke R.T."/>
        </authorList>
    </citation>
    <scope>NUCLEOTIDE SEQUENCE [LARGE SCALE GENOMIC DNA]</scope>
    <source>
        <strain evidence="2 3">C49</strain>
    </source>
</reference>
<evidence type="ECO:0000313" key="3">
    <source>
        <dbReference type="Proteomes" id="UP000222824"/>
    </source>
</evidence>
<name>A0A2G1WGV0_9EURY</name>
<feature type="region of interest" description="Disordered" evidence="1">
    <location>
        <begin position="20"/>
        <end position="49"/>
    </location>
</feature>
<sequence length="88" mass="9825">MSVGSVLVVVVVRPWPVCDHSEQHHGPPARRQSVATRALPDTRGHEHHTAAGDLYNVEFLETEDRLVVFWASTDEYWDAADGDPPCPH</sequence>
<feature type="compositionally biased region" description="Basic and acidic residues" evidence="1">
    <location>
        <begin position="40"/>
        <end position="49"/>
    </location>
</feature>
<dbReference type="Proteomes" id="UP000222824">
    <property type="component" value="Unassembled WGS sequence"/>
</dbReference>
<comment type="caution">
    <text evidence="2">The sequence shown here is derived from an EMBL/GenBank/DDBJ whole genome shotgun (WGS) entry which is preliminary data.</text>
</comment>
<dbReference type="EMBL" id="NHOA01000113">
    <property type="protein sequence ID" value="PHQ38228.1"/>
    <property type="molecule type" value="Genomic_DNA"/>
</dbReference>
<accession>A0A2G1WGV0</accession>
<evidence type="ECO:0000256" key="1">
    <source>
        <dbReference type="SAM" id="MobiDB-lite"/>
    </source>
</evidence>
<keyword evidence="3" id="KW-1185">Reference proteome</keyword>
<gene>
    <name evidence="2" type="ORF">DJ69_12805</name>
</gene>
<dbReference type="AlphaFoldDB" id="A0A2G1WGV0"/>
<protein>
    <submittedName>
        <fullName evidence="2">Uncharacterized protein</fullName>
    </submittedName>
</protein>
<proteinExistence type="predicted"/>
<evidence type="ECO:0000313" key="2">
    <source>
        <dbReference type="EMBL" id="PHQ38228.1"/>
    </source>
</evidence>